<dbReference type="InterPro" id="IPR006895">
    <property type="entry name" value="Znf_Sec23_Sec24"/>
</dbReference>
<dbReference type="Proteomes" id="UP000812966">
    <property type="component" value="Unassembled WGS sequence"/>
</dbReference>
<dbReference type="SUPFAM" id="SSF82754">
    <property type="entry name" value="C-terminal, gelsolin-like domain of Sec23/24"/>
    <property type="match status" value="1"/>
</dbReference>
<evidence type="ECO:0000256" key="4">
    <source>
        <dbReference type="SAM" id="MobiDB-lite"/>
    </source>
</evidence>
<dbReference type="GO" id="GO:0000149">
    <property type="term" value="F:SNARE binding"/>
    <property type="evidence" value="ECO:0007669"/>
    <property type="project" value="TreeGrafter"/>
</dbReference>
<evidence type="ECO:0000313" key="11">
    <source>
        <dbReference type="Proteomes" id="UP000812966"/>
    </source>
</evidence>
<name>A0A8K0NQD5_9TREE</name>
<dbReference type="GO" id="GO:0090110">
    <property type="term" value="P:COPII-coated vesicle cargo loading"/>
    <property type="evidence" value="ECO:0007669"/>
    <property type="project" value="TreeGrafter"/>
</dbReference>
<dbReference type="GO" id="GO:0008270">
    <property type="term" value="F:zinc ion binding"/>
    <property type="evidence" value="ECO:0007669"/>
    <property type="project" value="InterPro"/>
</dbReference>
<evidence type="ECO:0000259" key="9">
    <source>
        <dbReference type="Pfam" id="PF08033"/>
    </source>
</evidence>
<dbReference type="InterPro" id="IPR036174">
    <property type="entry name" value="Znf_Sec23_Sec24_sf"/>
</dbReference>
<dbReference type="InterPro" id="IPR007123">
    <property type="entry name" value="Gelsolin-like_dom"/>
</dbReference>
<evidence type="ECO:0000259" key="7">
    <source>
        <dbReference type="Pfam" id="PF04811"/>
    </source>
</evidence>
<keyword evidence="2" id="KW-0813">Transport</keyword>
<dbReference type="Gene3D" id="3.40.50.410">
    <property type="entry name" value="von Willebrand factor, type A domain"/>
    <property type="match status" value="1"/>
</dbReference>
<dbReference type="Pfam" id="PF08033">
    <property type="entry name" value="Sec23_BS"/>
    <property type="match status" value="1"/>
</dbReference>
<feature type="compositionally biased region" description="Pro residues" evidence="4">
    <location>
        <begin position="103"/>
        <end position="116"/>
    </location>
</feature>
<feature type="region of interest" description="Disordered" evidence="4">
    <location>
        <begin position="358"/>
        <end position="399"/>
    </location>
</feature>
<dbReference type="InterPro" id="IPR036180">
    <property type="entry name" value="Gelsolin-like_dom_sf"/>
</dbReference>
<dbReference type="Pfam" id="PF04810">
    <property type="entry name" value="zf-Sec23_Sec24"/>
    <property type="match status" value="1"/>
</dbReference>
<organism evidence="10 11">
    <name type="scientific">Filobasidium floriforme</name>
    <dbReference type="NCBI Taxonomy" id="5210"/>
    <lineage>
        <taxon>Eukaryota</taxon>
        <taxon>Fungi</taxon>
        <taxon>Dikarya</taxon>
        <taxon>Basidiomycota</taxon>
        <taxon>Agaricomycotina</taxon>
        <taxon>Tremellomycetes</taxon>
        <taxon>Filobasidiales</taxon>
        <taxon>Filobasidiaceae</taxon>
        <taxon>Filobasidium</taxon>
    </lineage>
</organism>
<reference evidence="10" key="1">
    <citation type="submission" date="2020-04" db="EMBL/GenBank/DDBJ databases">
        <title>Analysis of mating type loci in Filobasidium floriforme.</title>
        <authorList>
            <person name="Nowrousian M."/>
        </authorList>
    </citation>
    <scope>NUCLEOTIDE SEQUENCE</scope>
    <source>
        <strain evidence="10">CBS 6242</strain>
    </source>
</reference>
<evidence type="ECO:0000259" key="6">
    <source>
        <dbReference type="Pfam" id="PF04810"/>
    </source>
</evidence>
<dbReference type="Gene3D" id="2.30.30.380">
    <property type="entry name" value="Zn-finger domain of Sec23/24"/>
    <property type="match status" value="1"/>
</dbReference>
<dbReference type="InterPro" id="IPR036465">
    <property type="entry name" value="vWFA_dom_sf"/>
</dbReference>
<feature type="domain" description="Sec23/Sec24 helical" evidence="8">
    <location>
        <begin position="758"/>
        <end position="856"/>
    </location>
</feature>
<feature type="domain" description="Gelsolin-like" evidence="5">
    <location>
        <begin position="886"/>
        <end position="946"/>
    </location>
</feature>
<protein>
    <submittedName>
        <fullName evidence="10">Uncharacterized protein</fullName>
    </submittedName>
</protein>
<dbReference type="GO" id="GO:0070971">
    <property type="term" value="C:endoplasmic reticulum exit site"/>
    <property type="evidence" value="ECO:0007669"/>
    <property type="project" value="TreeGrafter"/>
</dbReference>
<evidence type="ECO:0000256" key="1">
    <source>
        <dbReference type="ARBA" id="ARBA00008334"/>
    </source>
</evidence>
<feature type="compositionally biased region" description="Low complexity" evidence="4">
    <location>
        <begin position="366"/>
        <end position="379"/>
    </location>
</feature>
<dbReference type="AlphaFoldDB" id="A0A8K0NQD5"/>
<proteinExistence type="inferred from homology"/>
<dbReference type="Pfam" id="PF00626">
    <property type="entry name" value="Gelsolin"/>
    <property type="match status" value="1"/>
</dbReference>
<evidence type="ECO:0000313" key="10">
    <source>
        <dbReference type="EMBL" id="KAG7571000.1"/>
    </source>
</evidence>
<dbReference type="GO" id="GO:0030127">
    <property type="term" value="C:COPII vesicle coat"/>
    <property type="evidence" value="ECO:0007669"/>
    <property type="project" value="InterPro"/>
</dbReference>
<dbReference type="OrthoDB" id="49016at2759"/>
<accession>A0A8K0NQD5</accession>
<dbReference type="InterPro" id="IPR036175">
    <property type="entry name" value="Sec23/24_helical_dom_sf"/>
</dbReference>
<dbReference type="PANTHER" id="PTHR13803">
    <property type="entry name" value="SEC24-RELATED PROTEIN"/>
    <property type="match status" value="1"/>
</dbReference>
<dbReference type="SUPFAM" id="SSF81995">
    <property type="entry name" value="beta-sandwich domain of Sec23/24"/>
    <property type="match status" value="1"/>
</dbReference>
<dbReference type="SUPFAM" id="SSF81811">
    <property type="entry name" value="Helical domain of Sec23/24"/>
    <property type="match status" value="1"/>
</dbReference>
<evidence type="ECO:0000259" key="5">
    <source>
        <dbReference type="Pfam" id="PF00626"/>
    </source>
</evidence>
<feature type="region of interest" description="Disordered" evidence="4">
    <location>
        <begin position="1"/>
        <end position="59"/>
    </location>
</feature>
<keyword evidence="11" id="KW-1185">Reference proteome</keyword>
<dbReference type="SUPFAM" id="SSF82919">
    <property type="entry name" value="Zn-finger domain of Sec23/24"/>
    <property type="match status" value="1"/>
</dbReference>
<dbReference type="InterPro" id="IPR006900">
    <property type="entry name" value="Sec23/24_helical_dom"/>
</dbReference>
<dbReference type="InterPro" id="IPR029006">
    <property type="entry name" value="ADF-H/Gelsolin-like_dom_sf"/>
</dbReference>
<dbReference type="SUPFAM" id="SSF53300">
    <property type="entry name" value="vWA-like"/>
    <property type="match status" value="1"/>
</dbReference>
<dbReference type="GO" id="GO:0006886">
    <property type="term" value="P:intracellular protein transport"/>
    <property type="evidence" value="ECO:0007669"/>
    <property type="project" value="InterPro"/>
</dbReference>
<feature type="region of interest" description="Disordered" evidence="4">
    <location>
        <begin position="98"/>
        <end position="129"/>
    </location>
</feature>
<dbReference type="Gene3D" id="3.40.20.10">
    <property type="entry name" value="Severin"/>
    <property type="match status" value="1"/>
</dbReference>
<dbReference type="PANTHER" id="PTHR13803:SF4">
    <property type="entry name" value="SECRETORY 24CD, ISOFORM C"/>
    <property type="match status" value="1"/>
</dbReference>
<sequence length="1026" mass="112256">MSNRRRYAVDPTVQGQPAPDAFHGYQAQQQYDQHQQQQQQHSYGQTLQQQAPPAEHQNAYGVAERKTRVWDDDLLPAPQPFVPAGDNNQLQAGEINRSATHSPLPPANHIPQPPHAAGPSLKGPKPRIDPTQVPSPIEVAEMDQNLSDIEDFQSCNTRGVIPLASTDYRGIDQGNSLPRYIRASLTQIPTTASLLETSQLPLGLIINPFATPRFDEEPVPFVTTFMDVARAEGELDNDPNAGGPPRCGKCRGYVNPWCKWIDGGVKWMCNLCNTGNAVPSHYMSHLDSYGTRLDIQSRPELTHGTVDYPVPKAYWASNPSSLLESNGLSTVSGDLLASLNEAVNNAAEASGAKDALGVGLGGASHSGTGSNTPNPSGPSSGKGGNKKKPTSSSDDENMRRPVPIARVFAIDVSWSAVKGGVVREVCQGIKEALYGKGKEQALDTNGEDEGGEQEEDAWRVPEGRVGIVTFDRAVQFYNLSPELESAQMMVVPDLEDMFVPLHRGFLVDPVQSRKQIESLLDLIPRMYAETPCSEVALGAVVKALLSGLGGCGGQASLFLSSLPNYGPGTLKPREDPLMYGTDKEKTLFSPADGFWRNTADQLAEAGIGCNLWLFPERFIDVGSVGVLASNTAGNVYFHPRFDPGRDREAVHEELRRVVGQEVVYNTALRVRCSNNLRVSSYAGNYYQRSLTDLEFGTLDTFQSFGATLKYDNKLEDKQMSYVQVAVLYTSAGGERRVRVLNLNLPVTNHIGNVFRFADFDTSVVLLLKEAVTQALSKNLPDVRRGLTERCASILHAYRKHCAAGQNSGQLILPEVFKLLPLFTLCMLKCKALKGGHVASDVRALYLRTLRSMSLPATAAFLYPRMFAIHDLPEKVGYAGPNGRLELPTYIRCSHGWMTADGAYILTNGEIAFLWLGAAVSPQILNDLYGVENLDEIDTRITSLPRLPTYLSTQVRNILAHHARLMDHELPVIIARQNMDGTEVEFANMLMEDSNNDALSYTDYIMSVHRTINEGLSGGGKGSGWFS</sequence>
<gene>
    <name evidence="10" type="ORF">FFLO_01094</name>
</gene>
<feature type="domain" description="Zinc finger Sec23/Sec24-type" evidence="6">
    <location>
        <begin position="244"/>
        <end position="282"/>
    </location>
</feature>
<evidence type="ECO:0000256" key="2">
    <source>
        <dbReference type="ARBA" id="ARBA00022448"/>
    </source>
</evidence>
<dbReference type="EMBL" id="JABELV010000014">
    <property type="protein sequence ID" value="KAG7571000.1"/>
    <property type="molecule type" value="Genomic_DNA"/>
</dbReference>
<evidence type="ECO:0000259" key="8">
    <source>
        <dbReference type="Pfam" id="PF04815"/>
    </source>
</evidence>
<dbReference type="Gene3D" id="1.20.120.730">
    <property type="entry name" value="Sec23/Sec24 helical domain"/>
    <property type="match status" value="1"/>
</dbReference>
<dbReference type="InterPro" id="IPR006896">
    <property type="entry name" value="Sec23/24_trunk_dom"/>
</dbReference>
<feature type="domain" description="Sec23/Sec24 beta-sandwich" evidence="9">
    <location>
        <begin position="664"/>
        <end position="747"/>
    </location>
</feature>
<keyword evidence="3" id="KW-0653">Protein transport</keyword>
<evidence type="ECO:0000256" key="3">
    <source>
        <dbReference type="ARBA" id="ARBA00022927"/>
    </source>
</evidence>
<dbReference type="Pfam" id="PF04811">
    <property type="entry name" value="Sec23_trunk"/>
    <property type="match status" value="1"/>
</dbReference>
<feature type="domain" description="Sec23/Sec24 trunk" evidence="7">
    <location>
        <begin position="402"/>
        <end position="658"/>
    </location>
</feature>
<comment type="similarity">
    <text evidence="1">Belongs to the SEC23/SEC24 family. SEC24 subfamily.</text>
</comment>
<dbReference type="InterPro" id="IPR012990">
    <property type="entry name" value="Beta-sandwich_Sec23_24"/>
</dbReference>
<dbReference type="InterPro" id="IPR050550">
    <property type="entry name" value="SEC23_SEC24_subfamily"/>
</dbReference>
<dbReference type="Pfam" id="PF04815">
    <property type="entry name" value="Sec23_helical"/>
    <property type="match status" value="1"/>
</dbReference>
<comment type="caution">
    <text evidence="10">The sequence shown here is derived from an EMBL/GenBank/DDBJ whole genome shotgun (WGS) entry which is preliminary data.</text>
</comment>
<dbReference type="Gene3D" id="2.60.40.1670">
    <property type="entry name" value="beta-sandwich domain of Sec23/24"/>
    <property type="match status" value="1"/>
</dbReference>
<feature type="compositionally biased region" description="Low complexity" evidence="4">
    <location>
        <begin position="23"/>
        <end position="50"/>
    </location>
</feature>